<dbReference type="InterPro" id="IPR000182">
    <property type="entry name" value="GNAT_dom"/>
</dbReference>
<keyword evidence="4" id="KW-0687">Ribonucleoprotein</keyword>
<dbReference type="CDD" id="cd04301">
    <property type="entry name" value="NAT_SF"/>
    <property type="match status" value="1"/>
</dbReference>
<dbReference type="Proteomes" id="UP000254925">
    <property type="component" value="Unassembled WGS sequence"/>
</dbReference>
<dbReference type="Gene3D" id="3.40.630.30">
    <property type="match status" value="1"/>
</dbReference>
<reference evidence="4 5" key="1">
    <citation type="submission" date="2018-07" db="EMBL/GenBank/DDBJ databases">
        <title>Genomic Encyclopedia of Type Strains, Phase IV (KMG-IV): sequencing the most valuable type-strain genomes for metagenomic binning, comparative biology and taxonomic classification.</title>
        <authorList>
            <person name="Goeker M."/>
        </authorList>
    </citation>
    <scope>NUCLEOTIDE SEQUENCE [LARGE SCALE GENOMIC DNA]</scope>
    <source>
        <strain evidence="4 5">DSM 14364</strain>
    </source>
</reference>
<sequence>MTPSFTVRRLDPSDAEDYRAIRLKALLTAPEAFGSVHAVESARPLEDFAERLASSAVFGAYRDGRILGMAGFKQETGLRDGHKGFVWGFFVAPEARGQGVGAALMEALVAHASDVVEQLTLAVVSSNAGAIALYERFGFRSYGVEPRALKGPDGYADEVLMVRFLRDPKAG</sequence>
<dbReference type="PANTHER" id="PTHR43420:SF47">
    <property type="entry name" value="N-ACETYLTRANSFERASE DOMAIN-CONTAINING PROTEIN"/>
    <property type="match status" value="1"/>
</dbReference>
<organism evidence="4 5">
    <name type="scientific">Microvirga subterranea</name>
    <dbReference type="NCBI Taxonomy" id="186651"/>
    <lineage>
        <taxon>Bacteria</taxon>
        <taxon>Pseudomonadati</taxon>
        <taxon>Pseudomonadota</taxon>
        <taxon>Alphaproteobacteria</taxon>
        <taxon>Hyphomicrobiales</taxon>
        <taxon>Methylobacteriaceae</taxon>
        <taxon>Microvirga</taxon>
    </lineage>
</organism>
<dbReference type="EMBL" id="QQBB01000002">
    <property type="protein sequence ID" value="RDI60935.1"/>
    <property type="molecule type" value="Genomic_DNA"/>
</dbReference>
<name>A0A370HRM2_9HYPH</name>
<dbReference type="PANTHER" id="PTHR43420">
    <property type="entry name" value="ACETYLTRANSFERASE"/>
    <property type="match status" value="1"/>
</dbReference>
<keyword evidence="4" id="KW-0689">Ribosomal protein</keyword>
<dbReference type="Pfam" id="PF00583">
    <property type="entry name" value="Acetyltransf_1"/>
    <property type="match status" value="1"/>
</dbReference>
<keyword evidence="1" id="KW-0808">Transferase</keyword>
<feature type="domain" description="N-acetyltransferase" evidence="3">
    <location>
        <begin position="5"/>
        <end position="166"/>
    </location>
</feature>
<evidence type="ECO:0000313" key="4">
    <source>
        <dbReference type="EMBL" id="RDI60935.1"/>
    </source>
</evidence>
<proteinExistence type="predicted"/>
<dbReference type="SUPFAM" id="SSF55729">
    <property type="entry name" value="Acyl-CoA N-acyltransferases (Nat)"/>
    <property type="match status" value="1"/>
</dbReference>
<dbReference type="GO" id="GO:0016747">
    <property type="term" value="F:acyltransferase activity, transferring groups other than amino-acyl groups"/>
    <property type="evidence" value="ECO:0007669"/>
    <property type="project" value="InterPro"/>
</dbReference>
<keyword evidence="2" id="KW-0012">Acyltransferase</keyword>
<protein>
    <submittedName>
        <fullName evidence="4">Ribosomal protein S18 acetylase RimI-like enzyme</fullName>
    </submittedName>
</protein>
<accession>A0A370HRM2</accession>
<evidence type="ECO:0000259" key="3">
    <source>
        <dbReference type="PROSITE" id="PS51186"/>
    </source>
</evidence>
<evidence type="ECO:0000256" key="2">
    <source>
        <dbReference type="ARBA" id="ARBA00023315"/>
    </source>
</evidence>
<evidence type="ECO:0000313" key="5">
    <source>
        <dbReference type="Proteomes" id="UP000254925"/>
    </source>
</evidence>
<dbReference type="AlphaFoldDB" id="A0A370HRM2"/>
<dbReference type="PROSITE" id="PS51186">
    <property type="entry name" value="GNAT"/>
    <property type="match status" value="1"/>
</dbReference>
<gene>
    <name evidence="4" type="ORF">DES45_102323</name>
</gene>
<dbReference type="InterPro" id="IPR050680">
    <property type="entry name" value="YpeA/RimI_acetyltransf"/>
</dbReference>
<dbReference type="GO" id="GO:0005840">
    <property type="term" value="C:ribosome"/>
    <property type="evidence" value="ECO:0007669"/>
    <property type="project" value="UniProtKB-KW"/>
</dbReference>
<comment type="caution">
    <text evidence="4">The sequence shown here is derived from an EMBL/GenBank/DDBJ whole genome shotgun (WGS) entry which is preliminary data.</text>
</comment>
<dbReference type="InterPro" id="IPR016181">
    <property type="entry name" value="Acyl_CoA_acyltransferase"/>
</dbReference>
<evidence type="ECO:0000256" key="1">
    <source>
        <dbReference type="ARBA" id="ARBA00022679"/>
    </source>
</evidence>
<keyword evidence="5" id="KW-1185">Reference proteome</keyword>
<dbReference type="RefSeq" id="WP_210210189.1">
    <property type="nucleotide sequence ID" value="NZ_QQBB01000002.1"/>
</dbReference>